<dbReference type="PROSITE" id="PS00352">
    <property type="entry name" value="CSD_1"/>
    <property type="match status" value="1"/>
</dbReference>
<dbReference type="InterPro" id="IPR002059">
    <property type="entry name" value="CSP_DNA-bd"/>
</dbReference>
<sequence>METGVVKWFDPEKGFGFIAQDGGEDIFVHHTAVKMDRQLEAGNEVQFELVEGRKGPQAANVKIY</sequence>
<accession>A0ABS1TAZ7</accession>
<dbReference type="PRINTS" id="PR00050">
    <property type="entry name" value="COLDSHOCK"/>
</dbReference>
<dbReference type="InterPro" id="IPR012156">
    <property type="entry name" value="Cold_shock_CspA"/>
</dbReference>
<dbReference type="PANTHER" id="PTHR11544">
    <property type="entry name" value="COLD SHOCK DOMAIN CONTAINING PROTEINS"/>
    <property type="match status" value="1"/>
</dbReference>
<dbReference type="SMART" id="SM00357">
    <property type="entry name" value="CSP"/>
    <property type="match status" value="1"/>
</dbReference>
<dbReference type="CDD" id="cd04458">
    <property type="entry name" value="CSP_CDS"/>
    <property type="match status" value="1"/>
</dbReference>
<organism evidence="5 6">
    <name type="scientific">Clostridium rhizosphaerae</name>
    <dbReference type="NCBI Taxonomy" id="2803861"/>
    <lineage>
        <taxon>Bacteria</taxon>
        <taxon>Bacillati</taxon>
        <taxon>Bacillota</taxon>
        <taxon>Clostridia</taxon>
        <taxon>Eubacteriales</taxon>
        <taxon>Clostridiaceae</taxon>
        <taxon>Clostridium</taxon>
    </lineage>
</organism>
<dbReference type="Pfam" id="PF00313">
    <property type="entry name" value="CSD"/>
    <property type="match status" value="1"/>
</dbReference>
<dbReference type="PIRSF" id="PIRSF002599">
    <property type="entry name" value="Cold_shock_A"/>
    <property type="match status" value="1"/>
</dbReference>
<dbReference type="InterPro" id="IPR019844">
    <property type="entry name" value="CSD_CS"/>
</dbReference>
<dbReference type="PROSITE" id="PS51857">
    <property type="entry name" value="CSD_2"/>
    <property type="match status" value="1"/>
</dbReference>
<dbReference type="InterPro" id="IPR012340">
    <property type="entry name" value="NA-bd_OB-fold"/>
</dbReference>
<comment type="subcellular location">
    <subcellularLocation>
        <location evidence="1 3">Cytoplasm</location>
    </subcellularLocation>
</comment>
<evidence type="ECO:0000256" key="1">
    <source>
        <dbReference type="ARBA" id="ARBA00004496"/>
    </source>
</evidence>
<protein>
    <submittedName>
        <fullName evidence="5">Cold shock domain-containing protein</fullName>
    </submittedName>
</protein>
<evidence type="ECO:0000313" key="5">
    <source>
        <dbReference type="EMBL" id="MBL4936446.1"/>
    </source>
</evidence>
<proteinExistence type="predicted"/>
<dbReference type="Gene3D" id="2.40.50.140">
    <property type="entry name" value="Nucleic acid-binding proteins"/>
    <property type="match status" value="1"/>
</dbReference>
<name>A0ABS1TAZ7_9CLOT</name>
<dbReference type="InterPro" id="IPR050181">
    <property type="entry name" value="Cold_shock_domain"/>
</dbReference>
<keyword evidence="6" id="KW-1185">Reference proteome</keyword>
<dbReference type="Proteomes" id="UP000632377">
    <property type="component" value="Unassembled WGS sequence"/>
</dbReference>
<dbReference type="EMBL" id="JAESWC010000004">
    <property type="protein sequence ID" value="MBL4936446.1"/>
    <property type="molecule type" value="Genomic_DNA"/>
</dbReference>
<keyword evidence="2" id="KW-0963">Cytoplasm</keyword>
<gene>
    <name evidence="5" type="ORF">JK636_11815</name>
</gene>
<dbReference type="RefSeq" id="WP_202749191.1">
    <property type="nucleotide sequence ID" value="NZ_JAESWC010000004.1"/>
</dbReference>
<dbReference type="SUPFAM" id="SSF50249">
    <property type="entry name" value="Nucleic acid-binding proteins"/>
    <property type="match status" value="1"/>
</dbReference>
<evidence type="ECO:0000256" key="3">
    <source>
        <dbReference type="RuleBase" id="RU000408"/>
    </source>
</evidence>
<evidence type="ECO:0000259" key="4">
    <source>
        <dbReference type="PROSITE" id="PS51857"/>
    </source>
</evidence>
<dbReference type="Gene3D" id="6.20.370.130">
    <property type="match status" value="1"/>
</dbReference>
<reference evidence="5 6" key="1">
    <citation type="submission" date="2021-01" db="EMBL/GenBank/DDBJ databases">
        <title>Genome public.</title>
        <authorList>
            <person name="Liu C."/>
            <person name="Sun Q."/>
        </authorList>
    </citation>
    <scope>NUCLEOTIDE SEQUENCE [LARGE SCALE GENOMIC DNA]</scope>
    <source>
        <strain evidence="5 6">YIM B02515</strain>
    </source>
</reference>
<feature type="domain" description="CSD" evidence="4">
    <location>
        <begin position="1"/>
        <end position="63"/>
    </location>
</feature>
<comment type="caution">
    <text evidence="5">The sequence shown here is derived from an EMBL/GenBank/DDBJ whole genome shotgun (WGS) entry which is preliminary data.</text>
</comment>
<evidence type="ECO:0000256" key="2">
    <source>
        <dbReference type="ARBA" id="ARBA00022490"/>
    </source>
</evidence>
<evidence type="ECO:0000313" key="6">
    <source>
        <dbReference type="Proteomes" id="UP000632377"/>
    </source>
</evidence>
<dbReference type="InterPro" id="IPR011129">
    <property type="entry name" value="CSD"/>
</dbReference>